<feature type="transmembrane region" description="Helical" evidence="11">
    <location>
        <begin position="420"/>
        <end position="438"/>
    </location>
</feature>
<evidence type="ECO:0000256" key="6">
    <source>
        <dbReference type="ARBA" id="ARBA00023136"/>
    </source>
</evidence>
<evidence type="ECO:0000256" key="10">
    <source>
        <dbReference type="SAM" id="MobiDB-lite"/>
    </source>
</evidence>
<feature type="region of interest" description="Disordered" evidence="10">
    <location>
        <begin position="212"/>
        <end position="233"/>
    </location>
</feature>
<name>A0A3P8UFL8_CYNSE</name>
<evidence type="ECO:0000256" key="3">
    <source>
        <dbReference type="ARBA" id="ARBA00022475"/>
    </source>
</evidence>
<protein>
    <submittedName>
        <fullName evidence="13">Solute carrier family 16 member 12</fullName>
    </submittedName>
</protein>
<dbReference type="SUPFAM" id="SSF103473">
    <property type="entry name" value="MFS general substrate transporter"/>
    <property type="match status" value="1"/>
</dbReference>
<dbReference type="RefSeq" id="XP_016892652.1">
    <property type="nucleotide sequence ID" value="XM_017037163.1"/>
</dbReference>
<dbReference type="PROSITE" id="PS50850">
    <property type="entry name" value="MFS"/>
    <property type="match status" value="1"/>
</dbReference>
<dbReference type="Proteomes" id="UP000265120">
    <property type="component" value="Chromosome 12"/>
</dbReference>
<comment type="catalytic activity">
    <reaction evidence="8">
        <text>guanidinoacetate(in) = guanidinoacetate(out)</text>
        <dbReference type="Rhea" id="RHEA:73047"/>
        <dbReference type="ChEBI" id="CHEBI:57742"/>
    </reaction>
</comment>
<feature type="transmembrane region" description="Helical" evidence="11">
    <location>
        <begin position="123"/>
        <end position="144"/>
    </location>
</feature>
<feature type="transmembrane region" description="Helical" evidence="11">
    <location>
        <begin position="331"/>
        <end position="352"/>
    </location>
</feature>
<dbReference type="InterPro" id="IPR011701">
    <property type="entry name" value="MFS"/>
</dbReference>
<dbReference type="InterPro" id="IPR036259">
    <property type="entry name" value="MFS_trans_sf"/>
</dbReference>
<feature type="compositionally biased region" description="Polar residues" evidence="10">
    <location>
        <begin position="219"/>
        <end position="228"/>
    </location>
</feature>
<dbReference type="Pfam" id="PF07690">
    <property type="entry name" value="MFS_1"/>
    <property type="match status" value="2"/>
</dbReference>
<dbReference type="InterPro" id="IPR050327">
    <property type="entry name" value="Proton-linked_MCT"/>
</dbReference>
<feature type="transmembrane region" description="Helical" evidence="11">
    <location>
        <begin position="364"/>
        <end position="383"/>
    </location>
</feature>
<keyword evidence="3" id="KW-1003">Cell membrane</keyword>
<feature type="transmembrane region" description="Helical" evidence="11">
    <location>
        <begin position="458"/>
        <end position="476"/>
    </location>
</feature>
<dbReference type="AlphaFoldDB" id="A0A3P8UFL8"/>
<evidence type="ECO:0000256" key="1">
    <source>
        <dbReference type="ARBA" id="ARBA00004554"/>
    </source>
</evidence>
<evidence type="ECO:0000313" key="13">
    <source>
        <dbReference type="Ensembl" id="ENSCSEP00000000624.1"/>
    </source>
</evidence>
<reference evidence="13" key="3">
    <citation type="submission" date="2025-09" db="UniProtKB">
        <authorList>
            <consortium name="Ensembl"/>
        </authorList>
    </citation>
    <scope>IDENTIFICATION</scope>
</reference>
<proteinExistence type="inferred from homology"/>
<feature type="transmembrane region" description="Helical" evidence="11">
    <location>
        <begin position="186"/>
        <end position="206"/>
    </location>
</feature>
<feature type="transmembrane region" description="Helical" evidence="11">
    <location>
        <begin position="297"/>
        <end position="319"/>
    </location>
</feature>
<dbReference type="InterPro" id="IPR020846">
    <property type="entry name" value="MFS_dom"/>
</dbReference>
<accession>A0A3P8UFL8</accession>
<evidence type="ECO:0000256" key="8">
    <source>
        <dbReference type="ARBA" id="ARBA00036771"/>
    </source>
</evidence>
<evidence type="ECO:0000256" key="9">
    <source>
        <dbReference type="ARBA" id="ARBA00037605"/>
    </source>
</evidence>
<keyword evidence="5 11" id="KW-1133">Transmembrane helix</keyword>
<feature type="transmembrane region" description="Helical" evidence="11">
    <location>
        <begin position="389"/>
        <end position="408"/>
    </location>
</feature>
<dbReference type="GeneID" id="103386858"/>
<organism evidence="13 14">
    <name type="scientific">Cynoglossus semilaevis</name>
    <name type="common">Tongue sole</name>
    <dbReference type="NCBI Taxonomy" id="244447"/>
    <lineage>
        <taxon>Eukaryota</taxon>
        <taxon>Metazoa</taxon>
        <taxon>Chordata</taxon>
        <taxon>Craniata</taxon>
        <taxon>Vertebrata</taxon>
        <taxon>Euteleostomi</taxon>
        <taxon>Actinopterygii</taxon>
        <taxon>Neopterygii</taxon>
        <taxon>Teleostei</taxon>
        <taxon>Neoteleostei</taxon>
        <taxon>Acanthomorphata</taxon>
        <taxon>Carangaria</taxon>
        <taxon>Pleuronectiformes</taxon>
        <taxon>Pleuronectoidei</taxon>
        <taxon>Cynoglossidae</taxon>
        <taxon>Cynoglossinae</taxon>
        <taxon>Cynoglossus</taxon>
    </lineage>
</organism>
<dbReference type="Ensembl" id="ENSCSET00000000652.1">
    <property type="protein sequence ID" value="ENSCSEP00000000624.1"/>
    <property type="gene ID" value="ENSCSEG00000000451.1"/>
</dbReference>
<dbReference type="KEGG" id="csem:103386858"/>
<feature type="domain" description="Major facilitator superfamily (MFS) profile" evidence="12">
    <location>
        <begin position="29"/>
        <end position="479"/>
    </location>
</feature>
<evidence type="ECO:0000256" key="5">
    <source>
        <dbReference type="ARBA" id="ARBA00022989"/>
    </source>
</evidence>
<feature type="transmembrane region" description="Helical" evidence="11">
    <location>
        <begin position="29"/>
        <end position="48"/>
    </location>
</feature>
<evidence type="ECO:0000256" key="11">
    <source>
        <dbReference type="SAM" id="Phobius"/>
    </source>
</evidence>
<dbReference type="OrthoDB" id="410267at2759"/>
<evidence type="ECO:0000256" key="4">
    <source>
        <dbReference type="ARBA" id="ARBA00022692"/>
    </source>
</evidence>
<evidence type="ECO:0000256" key="7">
    <source>
        <dbReference type="ARBA" id="ARBA00036521"/>
    </source>
</evidence>
<reference evidence="13" key="2">
    <citation type="submission" date="2025-08" db="UniProtKB">
        <authorList>
            <consortium name="Ensembl"/>
        </authorList>
    </citation>
    <scope>IDENTIFICATION</scope>
</reference>
<feature type="transmembrane region" description="Helical" evidence="11">
    <location>
        <begin position="98"/>
        <end position="117"/>
    </location>
</feature>
<feature type="transmembrane region" description="Helical" evidence="11">
    <location>
        <begin position="68"/>
        <end position="91"/>
    </location>
</feature>
<sequence length="496" mass="53621">MAVTQKGQEELSEGRRRSRRVRPPPEGGWGWMVVAGCFLATVCTRGVTRCVSLFFVEFQEHFGQDYSTTAWIHSLVDATTMLCAPLGGFLGSRLSCRATIILGGVLSTAGLVISAFASSLVYLYVSMGVLTGLGFSFCYTPSVAMVGTYFSERKALAFGISLSGSGIGTFILAPVVQLLIQHYTWRGALLILGGLVSNLCVCGALMKPLGGADEHEPATTLSPDQVPSETKPMKPNNLQDTQWLISTNGGVKHTEPGGGTQGLDEETAERSKDDSSRGGALCLRSSPEFGFLLMPDFLILSASFLLMAYGCSSPMVYLVPYALSVGVEHQHAAFLMSIFGVSVIVGNITFGWITDRKGLKKYRLLGYMLAVGCDGLCCMFVPLLHSFPLLVPFVIFYGYFEGAYVALIPVVTSDVIGTNYLSSSLGVVFFLHAVPFLISPPIGGWLVDTTGNYTSTFLLSGSCFLCSSLVLSTVLLRRYRRSKWKKDQISDEQKII</sequence>
<dbReference type="PANTHER" id="PTHR11360">
    <property type="entry name" value="MONOCARBOXYLATE TRANSPORTER"/>
    <property type="match status" value="1"/>
</dbReference>
<feature type="transmembrane region" description="Helical" evidence="11">
    <location>
        <begin position="156"/>
        <end position="180"/>
    </location>
</feature>
<dbReference type="GeneTree" id="ENSGT00940000156169"/>
<reference evidence="13 14" key="1">
    <citation type="journal article" date="2014" name="Nat. Genet.">
        <title>Whole-genome sequence of a flatfish provides insights into ZW sex chromosome evolution and adaptation to a benthic lifestyle.</title>
        <authorList>
            <person name="Chen S."/>
            <person name="Zhang G."/>
            <person name="Shao C."/>
            <person name="Huang Q."/>
            <person name="Liu G."/>
            <person name="Zhang P."/>
            <person name="Song W."/>
            <person name="An N."/>
            <person name="Chalopin D."/>
            <person name="Volff J.N."/>
            <person name="Hong Y."/>
            <person name="Li Q."/>
            <person name="Sha Z."/>
            <person name="Zhou H."/>
            <person name="Xie M."/>
            <person name="Yu Q."/>
            <person name="Liu Y."/>
            <person name="Xiang H."/>
            <person name="Wang N."/>
            <person name="Wu K."/>
            <person name="Yang C."/>
            <person name="Zhou Q."/>
            <person name="Liao X."/>
            <person name="Yang L."/>
            <person name="Hu Q."/>
            <person name="Zhang J."/>
            <person name="Meng L."/>
            <person name="Jin L."/>
            <person name="Tian Y."/>
            <person name="Lian J."/>
            <person name="Yang J."/>
            <person name="Miao G."/>
            <person name="Liu S."/>
            <person name="Liang Z."/>
            <person name="Yan F."/>
            <person name="Li Y."/>
            <person name="Sun B."/>
            <person name="Zhang H."/>
            <person name="Zhang J."/>
            <person name="Zhu Y."/>
            <person name="Du M."/>
            <person name="Zhao Y."/>
            <person name="Schartl M."/>
            <person name="Tang Q."/>
            <person name="Wang J."/>
        </authorList>
    </citation>
    <scope>NUCLEOTIDE SEQUENCE</scope>
</reference>
<evidence type="ECO:0000313" key="14">
    <source>
        <dbReference type="Proteomes" id="UP000265120"/>
    </source>
</evidence>
<dbReference type="GO" id="GO:0016323">
    <property type="term" value="C:basolateral plasma membrane"/>
    <property type="evidence" value="ECO:0007669"/>
    <property type="project" value="UniProtKB-SubCell"/>
</dbReference>
<dbReference type="OMA" id="DTIGRFN"/>
<evidence type="ECO:0000256" key="2">
    <source>
        <dbReference type="ARBA" id="ARBA00006727"/>
    </source>
</evidence>
<dbReference type="InParanoid" id="A0A3P8UFL8"/>
<comment type="similarity">
    <text evidence="2">Belongs to the major facilitator superfamily. Monocarboxylate porter (TC 2.A.1.13) family.</text>
</comment>
<keyword evidence="4 11" id="KW-0812">Transmembrane</keyword>
<comment type="function">
    <text evidence="9">Functions as a transporter for creatine and as well for its precursor guanidinoacetate. Transport of creatine and GAA is independent of resting membrane potential and extracellular Na(+), Cl(-), or pH. Contributes to the process of creatine biosynthesis and distribution.</text>
</comment>
<keyword evidence="14" id="KW-1185">Reference proteome</keyword>
<comment type="subcellular location">
    <subcellularLocation>
        <location evidence="1">Basolateral cell membrane</location>
        <topology evidence="1">Multi-pass membrane protein</topology>
    </subcellularLocation>
</comment>
<dbReference type="PANTHER" id="PTHR11360:SF318">
    <property type="entry name" value="MONOCARBOXYLATE TRANSPORTER 12"/>
    <property type="match status" value="1"/>
</dbReference>
<feature type="region of interest" description="Disordered" evidence="10">
    <location>
        <begin position="1"/>
        <end position="23"/>
    </location>
</feature>
<dbReference type="GO" id="GO:0022857">
    <property type="term" value="F:transmembrane transporter activity"/>
    <property type="evidence" value="ECO:0007669"/>
    <property type="project" value="InterPro"/>
</dbReference>
<evidence type="ECO:0000259" key="12">
    <source>
        <dbReference type="PROSITE" id="PS50850"/>
    </source>
</evidence>
<keyword evidence="6 11" id="KW-0472">Membrane</keyword>
<dbReference type="FunFam" id="1.20.1250.20:FF:000128">
    <property type="entry name" value="monocarboxylate transporter 12 isoform X1"/>
    <property type="match status" value="1"/>
</dbReference>
<dbReference type="GO" id="GO:0015881">
    <property type="term" value="P:creatine transmembrane transport"/>
    <property type="evidence" value="ECO:0007669"/>
    <property type="project" value="TreeGrafter"/>
</dbReference>
<feature type="region of interest" description="Disordered" evidence="10">
    <location>
        <begin position="249"/>
        <end position="279"/>
    </location>
</feature>
<dbReference type="Gene3D" id="1.20.1250.20">
    <property type="entry name" value="MFS general substrate transporter like domains"/>
    <property type="match status" value="2"/>
</dbReference>
<comment type="catalytic activity">
    <reaction evidence="7">
        <text>creatine(in) = creatine(out)</text>
        <dbReference type="Rhea" id="RHEA:73043"/>
        <dbReference type="ChEBI" id="CHEBI:57947"/>
    </reaction>
</comment>